<proteinExistence type="predicted"/>
<comment type="caution">
    <text evidence="2">The sequence shown here is derived from an EMBL/GenBank/DDBJ whole genome shotgun (WGS) entry which is preliminary data.</text>
</comment>
<organism evidence="2 3">
    <name type="scientific">Myroides pelagicus</name>
    <dbReference type="NCBI Taxonomy" id="270914"/>
    <lineage>
        <taxon>Bacteria</taxon>
        <taxon>Pseudomonadati</taxon>
        <taxon>Bacteroidota</taxon>
        <taxon>Flavobacteriia</taxon>
        <taxon>Flavobacteriales</taxon>
        <taxon>Flavobacteriaceae</taxon>
        <taxon>Myroides</taxon>
    </lineage>
</organism>
<sequence length="157" mass="17726">MRLLTIFFLCISISALADQNKKPCNKAYENLDIALLNFDKAYNTDHSRDLRNFTRKAKNALLKAMNALEDCGCQDALSAALDGAIETKKVMKATNFEDALYYLSVSRGYTEEAMSYLTDCILEFEIRYEAKVFDTIAPVKKVLLAPDIIEEKPPNPQ</sequence>
<name>A0A7K1GLK4_9FLAO</name>
<dbReference type="OrthoDB" id="1445441at2"/>
<evidence type="ECO:0000256" key="1">
    <source>
        <dbReference type="SAM" id="SignalP"/>
    </source>
</evidence>
<dbReference type="EMBL" id="WMJY01000013">
    <property type="protein sequence ID" value="MTH29747.1"/>
    <property type="molecule type" value="Genomic_DNA"/>
</dbReference>
<evidence type="ECO:0008006" key="4">
    <source>
        <dbReference type="Google" id="ProtNLM"/>
    </source>
</evidence>
<feature type="signal peptide" evidence="1">
    <location>
        <begin position="1"/>
        <end position="17"/>
    </location>
</feature>
<accession>A0A7K1GLK4</accession>
<keyword evidence="1" id="KW-0732">Signal</keyword>
<dbReference type="AlphaFoldDB" id="A0A7K1GLK4"/>
<keyword evidence="3" id="KW-1185">Reference proteome</keyword>
<evidence type="ECO:0000313" key="3">
    <source>
        <dbReference type="Proteomes" id="UP000488936"/>
    </source>
</evidence>
<dbReference type="Proteomes" id="UP000488936">
    <property type="component" value="Unassembled WGS sequence"/>
</dbReference>
<dbReference type="RefSeq" id="WP_155035743.1">
    <property type="nucleotide sequence ID" value="NZ_JBHTIG010000014.1"/>
</dbReference>
<gene>
    <name evidence="2" type="ORF">GJV77_07425</name>
</gene>
<feature type="chain" id="PRO_5029536793" description="Pectinesterase inhibitor domain-containing protein" evidence="1">
    <location>
        <begin position="18"/>
        <end position="157"/>
    </location>
</feature>
<protein>
    <recommendedName>
        <fullName evidence="4">Pectinesterase inhibitor domain-containing protein</fullName>
    </recommendedName>
</protein>
<evidence type="ECO:0000313" key="2">
    <source>
        <dbReference type="EMBL" id="MTH29747.1"/>
    </source>
</evidence>
<reference evidence="2 3" key="1">
    <citation type="journal article" date="2006" name="Int. J. Syst. Evol. Microbiol.">
        <title>Myroides pelagicus sp. nov., isolated from seawater in Thailand.</title>
        <authorList>
            <person name="Yoon J."/>
            <person name="Maneerat S."/>
            <person name="Kawai F."/>
            <person name="Yokota A."/>
        </authorList>
    </citation>
    <scope>NUCLEOTIDE SEQUENCE [LARGE SCALE GENOMIC DNA]</scope>
    <source>
        <strain evidence="2 3">SM1T</strain>
    </source>
</reference>